<dbReference type="InterPro" id="IPR019151">
    <property type="entry name" value="Proteasome_assmbl_chaperone_2"/>
</dbReference>
<evidence type="ECO:0000313" key="2">
    <source>
        <dbReference type="EMBL" id="MFC4356523.1"/>
    </source>
</evidence>
<evidence type="ECO:0000256" key="1">
    <source>
        <dbReference type="SAM" id="MobiDB-lite"/>
    </source>
</evidence>
<dbReference type="InterPro" id="IPR038389">
    <property type="entry name" value="PSMG2_sf"/>
</dbReference>
<accession>A0ABD5P727</accession>
<evidence type="ECO:0000313" key="3">
    <source>
        <dbReference type="Proteomes" id="UP001595921"/>
    </source>
</evidence>
<sequence length="247" mass="26414">MAHIDVLDEGLALDAPYLVEGLPGVGLVGKIAADHLVEEFEMTHYANVLCDGLPRVAVYQEGDADLRPPVRLYADEERGLVVLQSDVPVHPQAATEFAECIDGWLDEHSVVPIYLSGIGREKDEEPPVLYGVASGEGHDLLSEAGVDAPAETGVVTGPTGALMNHAIQERRTAVGLIVESDPQFPDPEAARKLITDGIGPLAGVDAPTEDLVEHAEEIRDAKQRLAQRMGDGEQAESTQAKPLGMYQ</sequence>
<dbReference type="GO" id="GO:0000502">
    <property type="term" value="C:proteasome complex"/>
    <property type="evidence" value="ECO:0007669"/>
    <property type="project" value="UniProtKB-KW"/>
</dbReference>
<protein>
    <submittedName>
        <fullName evidence="2">Proteasome assembly chaperone family protein</fullName>
    </submittedName>
</protein>
<name>A0ABD5P727_9EURY</name>
<dbReference type="Pfam" id="PF09754">
    <property type="entry name" value="PAC2"/>
    <property type="match status" value="1"/>
</dbReference>
<gene>
    <name evidence="2" type="ORF">ACFO0N_01005</name>
</gene>
<dbReference type="SUPFAM" id="SSF159659">
    <property type="entry name" value="Cgl1923-like"/>
    <property type="match status" value="1"/>
</dbReference>
<dbReference type="RefSeq" id="WP_267624876.1">
    <property type="nucleotide sequence ID" value="NZ_JAODIW010000010.1"/>
</dbReference>
<proteinExistence type="predicted"/>
<dbReference type="PANTHER" id="PTHR35610">
    <property type="entry name" value="3-ISOPROPYLMALATE DEHYDRATASE-RELATED"/>
    <property type="match status" value="1"/>
</dbReference>
<dbReference type="Proteomes" id="UP001595921">
    <property type="component" value="Unassembled WGS sequence"/>
</dbReference>
<keyword evidence="3" id="KW-1185">Reference proteome</keyword>
<keyword evidence="2" id="KW-0647">Proteasome</keyword>
<reference evidence="2 3" key="1">
    <citation type="journal article" date="2019" name="Int. J. Syst. Evol. Microbiol.">
        <title>The Global Catalogue of Microorganisms (GCM) 10K type strain sequencing project: providing services to taxonomists for standard genome sequencing and annotation.</title>
        <authorList>
            <consortium name="The Broad Institute Genomics Platform"/>
            <consortium name="The Broad Institute Genome Sequencing Center for Infectious Disease"/>
            <person name="Wu L."/>
            <person name="Ma J."/>
        </authorList>
    </citation>
    <scope>NUCLEOTIDE SEQUENCE [LARGE SCALE GENOMIC DNA]</scope>
    <source>
        <strain evidence="2 3">CGMCC 1.12553</strain>
    </source>
</reference>
<organism evidence="2 3">
    <name type="scientific">Halobium salinum</name>
    <dbReference type="NCBI Taxonomy" id="1364940"/>
    <lineage>
        <taxon>Archaea</taxon>
        <taxon>Methanobacteriati</taxon>
        <taxon>Methanobacteriota</taxon>
        <taxon>Stenosarchaea group</taxon>
        <taxon>Halobacteria</taxon>
        <taxon>Halobacteriales</taxon>
        <taxon>Haloferacaceae</taxon>
        <taxon>Halobium</taxon>
    </lineage>
</organism>
<comment type="caution">
    <text evidence="2">The sequence shown here is derived from an EMBL/GenBank/DDBJ whole genome shotgun (WGS) entry which is preliminary data.</text>
</comment>
<dbReference type="Gene3D" id="3.40.50.10900">
    <property type="entry name" value="PAC-like subunit"/>
    <property type="match status" value="1"/>
</dbReference>
<dbReference type="AlphaFoldDB" id="A0ABD5P727"/>
<dbReference type="EMBL" id="JBHSDS010000001">
    <property type="protein sequence ID" value="MFC4356523.1"/>
    <property type="molecule type" value="Genomic_DNA"/>
</dbReference>
<dbReference type="PANTHER" id="PTHR35610:SF8">
    <property type="entry name" value="3-ISOPROPYLMALATE DEHYDRATASE"/>
    <property type="match status" value="1"/>
</dbReference>
<feature type="region of interest" description="Disordered" evidence="1">
    <location>
        <begin position="220"/>
        <end position="247"/>
    </location>
</feature>